<evidence type="ECO:0000256" key="2">
    <source>
        <dbReference type="SAM" id="MobiDB-lite"/>
    </source>
</evidence>
<dbReference type="EMBL" id="MU863668">
    <property type="protein sequence ID" value="KAK4097788.1"/>
    <property type="molecule type" value="Genomic_DNA"/>
</dbReference>
<gene>
    <name evidence="3" type="ORF">N658DRAFT_500099</name>
</gene>
<dbReference type="Gene3D" id="4.10.240.10">
    <property type="entry name" value="Zn(2)-C6 fungal-type DNA-binding domain"/>
    <property type="match status" value="1"/>
</dbReference>
<dbReference type="CDD" id="cd00067">
    <property type="entry name" value="GAL4"/>
    <property type="match status" value="1"/>
</dbReference>
<accession>A0AAN6PU34</accession>
<dbReference type="GO" id="GO:0000981">
    <property type="term" value="F:DNA-binding transcription factor activity, RNA polymerase II-specific"/>
    <property type="evidence" value="ECO:0007669"/>
    <property type="project" value="InterPro"/>
</dbReference>
<keyword evidence="4" id="KW-1185">Reference proteome</keyword>
<sequence>MDSVSTSTHGDHVQQSGRNRRQRKGTACNPCRSKKIKSEGALTRCTACERHDRICTRLPRSRAKTARDTDTQDPLTATVRKLYAMVRNQTPWALGDPKLDDCGQPSIHDIAFKLGCLRSSGYHEPPIVPEDHSGLNKLARQPDGQPQTDATTHTPLSPRLASEVPSLPQPLLSPTLPFDLETTEWCQRWSGSRRTGYPALGLLDSARPLFPAANADFDYDGLPLGASTVDVCSAFHFCF</sequence>
<reference evidence="3" key="1">
    <citation type="journal article" date="2023" name="Mol. Phylogenet. Evol.">
        <title>Genome-scale phylogeny and comparative genomics of the fungal order Sordariales.</title>
        <authorList>
            <person name="Hensen N."/>
            <person name="Bonometti L."/>
            <person name="Westerberg I."/>
            <person name="Brannstrom I.O."/>
            <person name="Guillou S."/>
            <person name="Cros-Aarteil S."/>
            <person name="Calhoun S."/>
            <person name="Haridas S."/>
            <person name="Kuo A."/>
            <person name="Mondo S."/>
            <person name="Pangilinan J."/>
            <person name="Riley R."/>
            <person name="LaButti K."/>
            <person name="Andreopoulos B."/>
            <person name="Lipzen A."/>
            <person name="Chen C."/>
            <person name="Yan M."/>
            <person name="Daum C."/>
            <person name="Ng V."/>
            <person name="Clum A."/>
            <person name="Steindorff A."/>
            <person name="Ohm R.A."/>
            <person name="Martin F."/>
            <person name="Silar P."/>
            <person name="Natvig D.O."/>
            <person name="Lalanne C."/>
            <person name="Gautier V."/>
            <person name="Ament-Velasquez S.L."/>
            <person name="Kruys A."/>
            <person name="Hutchinson M.I."/>
            <person name="Powell A.J."/>
            <person name="Barry K."/>
            <person name="Miller A.N."/>
            <person name="Grigoriev I.V."/>
            <person name="Debuchy R."/>
            <person name="Gladieux P."/>
            <person name="Hiltunen Thoren M."/>
            <person name="Johannesson H."/>
        </authorList>
    </citation>
    <scope>NUCLEOTIDE SEQUENCE</scope>
    <source>
        <strain evidence="3">CBS 757.83</strain>
    </source>
</reference>
<dbReference type="InterPro" id="IPR036864">
    <property type="entry name" value="Zn2-C6_fun-type_DNA-bd_sf"/>
</dbReference>
<dbReference type="InterPro" id="IPR001138">
    <property type="entry name" value="Zn2Cys6_DnaBD"/>
</dbReference>
<dbReference type="GO" id="GO:0008270">
    <property type="term" value="F:zinc ion binding"/>
    <property type="evidence" value="ECO:0007669"/>
    <property type="project" value="InterPro"/>
</dbReference>
<feature type="region of interest" description="Disordered" evidence="2">
    <location>
        <begin position="125"/>
        <end position="168"/>
    </location>
</feature>
<evidence type="ECO:0008006" key="5">
    <source>
        <dbReference type="Google" id="ProtNLM"/>
    </source>
</evidence>
<reference evidence="3" key="2">
    <citation type="submission" date="2023-05" db="EMBL/GenBank/DDBJ databases">
        <authorList>
            <consortium name="Lawrence Berkeley National Laboratory"/>
            <person name="Steindorff A."/>
            <person name="Hensen N."/>
            <person name="Bonometti L."/>
            <person name="Westerberg I."/>
            <person name="Brannstrom I.O."/>
            <person name="Guillou S."/>
            <person name="Cros-Aarteil S."/>
            <person name="Calhoun S."/>
            <person name="Haridas S."/>
            <person name="Kuo A."/>
            <person name="Mondo S."/>
            <person name="Pangilinan J."/>
            <person name="Riley R."/>
            <person name="Labutti K."/>
            <person name="Andreopoulos B."/>
            <person name="Lipzen A."/>
            <person name="Chen C."/>
            <person name="Yanf M."/>
            <person name="Daum C."/>
            <person name="Ng V."/>
            <person name="Clum A."/>
            <person name="Ohm R."/>
            <person name="Martin F."/>
            <person name="Silar P."/>
            <person name="Natvig D."/>
            <person name="Lalanne C."/>
            <person name="Gautier V."/>
            <person name="Ament-Velasquez S.L."/>
            <person name="Kruys A."/>
            <person name="Hutchinson M.I."/>
            <person name="Powell A.J."/>
            <person name="Barry K."/>
            <person name="Miller A.N."/>
            <person name="Grigoriev I.V."/>
            <person name="Debuchy R."/>
            <person name="Gladieux P."/>
            <person name="Thoren M.H."/>
            <person name="Johannesson H."/>
        </authorList>
    </citation>
    <scope>NUCLEOTIDE SEQUENCE</scope>
    <source>
        <strain evidence="3">CBS 757.83</strain>
    </source>
</reference>
<keyword evidence="1" id="KW-0539">Nucleus</keyword>
<feature type="compositionally biased region" description="Polar residues" evidence="2">
    <location>
        <begin position="144"/>
        <end position="155"/>
    </location>
</feature>
<evidence type="ECO:0000313" key="3">
    <source>
        <dbReference type="EMBL" id="KAK4097788.1"/>
    </source>
</evidence>
<dbReference type="AlphaFoldDB" id="A0AAN6PU34"/>
<feature type="region of interest" description="Disordered" evidence="2">
    <location>
        <begin position="1"/>
        <end position="30"/>
    </location>
</feature>
<evidence type="ECO:0000256" key="1">
    <source>
        <dbReference type="ARBA" id="ARBA00023242"/>
    </source>
</evidence>
<feature type="compositionally biased region" description="Polar residues" evidence="2">
    <location>
        <begin position="1"/>
        <end position="17"/>
    </location>
</feature>
<comment type="caution">
    <text evidence="3">The sequence shown here is derived from an EMBL/GenBank/DDBJ whole genome shotgun (WGS) entry which is preliminary data.</text>
</comment>
<dbReference type="Proteomes" id="UP001305647">
    <property type="component" value="Unassembled WGS sequence"/>
</dbReference>
<protein>
    <recommendedName>
        <fullName evidence="5">Zn(2)-C6 fungal-type domain-containing protein</fullName>
    </recommendedName>
</protein>
<dbReference type="SUPFAM" id="SSF57701">
    <property type="entry name" value="Zn2/Cys6 DNA-binding domain"/>
    <property type="match status" value="1"/>
</dbReference>
<evidence type="ECO:0000313" key="4">
    <source>
        <dbReference type="Proteomes" id="UP001305647"/>
    </source>
</evidence>
<organism evidence="3 4">
    <name type="scientific">Parathielavia hyrcaniae</name>
    <dbReference type="NCBI Taxonomy" id="113614"/>
    <lineage>
        <taxon>Eukaryota</taxon>
        <taxon>Fungi</taxon>
        <taxon>Dikarya</taxon>
        <taxon>Ascomycota</taxon>
        <taxon>Pezizomycotina</taxon>
        <taxon>Sordariomycetes</taxon>
        <taxon>Sordariomycetidae</taxon>
        <taxon>Sordariales</taxon>
        <taxon>Chaetomiaceae</taxon>
        <taxon>Parathielavia</taxon>
    </lineage>
</organism>
<proteinExistence type="predicted"/>
<name>A0AAN6PU34_9PEZI</name>